<dbReference type="InterPro" id="IPR009057">
    <property type="entry name" value="Homeodomain-like_sf"/>
</dbReference>
<organism evidence="5 6">
    <name type="scientific">Acanthoscelides obtectus</name>
    <name type="common">Bean weevil</name>
    <name type="synonym">Bruchus obtectus</name>
    <dbReference type="NCBI Taxonomy" id="200917"/>
    <lineage>
        <taxon>Eukaryota</taxon>
        <taxon>Metazoa</taxon>
        <taxon>Ecdysozoa</taxon>
        <taxon>Arthropoda</taxon>
        <taxon>Hexapoda</taxon>
        <taxon>Insecta</taxon>
        <taxon>Pterygota</taxon>
        <taxon>Neoptera</taxon>
        <taxon>Endopterygota</taxon>
        <taxon>Coleoptera</taxon>
        <taxon>Polyphaga</taxon>
        <taxon>Cucujiformia</taxon>
        <taxon>Chrysomeloidea</taxon>
        <taxon>Chrysomelidae</taxon>
        <taxon>Bruchinae</taxon>
        <taxon>Bruchini</taxon>
        <taxon>Acanthoscelides</taxon>
    </lineage>
</organism>
<keyword evidence="2" id="KW-0539">Nucleus</keyword>
<evidence type="ECO:0000313" key="5">
    <source>
        <dbReference type="EMBL" id="CAH1987841.1"/>
    </source>
</evidence>
<comment type="subcellular location">
    <subcellularLocation>
        <location evidence="1 2">Nucleus</location>
    </subcellularLocation>
</comment>
<proteinExistence type="predicted"/>
<sequence>MSQRGKYGKWSETSMQEALNAYENNVAGLNEIARRYKVPKATLKRRIDDTNKNVHGCEKKFGRSTDLPLEIENEIVNHVLELERSLFGITRNDLRKLAYDVAEANGILHRFKNGKAGKKWYYCFMSRHKELSLRQPEPTSAARATGFNKEKVKAFFDCLTSLYNEYNFSPSCIYNVDETGLSTVQRPQKIIAQKGKHQIGALTSGERGVNTTCVCCLNAAGNYVPPMLIFKRIRFKDELKAGAPPGTEFACSESGWITSELFVKWLQHFISFAKPSTDRKVLLILDGHTTHTKNLEAILLARKHGIVMLSLPSHTTHRLQPCDVSFFKPLNSYYNQAADKWLRTNPSQNITQFQVSALLGEAYAKAASVGNALSGFAKCGIWPLDPNVFDDSEYVCLSTSTSSTTSFKNQVNSEITEEVIQSASQLTNIDYSNPLASTSTSCLLNTKGKSSSELPKRKSVSEVSPVPILKRKSRNLALSSTTIITDSPYKNDLEKKQLKKIDASSATRNVFSSAKATSKGKSSKLDNKRPITKRRSLQHGTSSESESEDEDCLCLVCLFPYSKSNPGEEWIQCRICKKWSHLKCINGKNVNFYECINCESSSDSD</sequence>
<dbReference type="PANTHER" id="PTHR19303:SF74">
    <property type="entry name" value="POGO TRANSPOSABLE ELEMENT WITH KRAB DOMAIN"/>
    <property type="match status" value="1"/>
</dbReference>
<dbReference type="PANTHER" id="PTHR19303">
    <property type="entry name" value="TRANSPOSON"/>
    <property type="match status" value="1"/>
</dbReference>
<dbReference type="GO" id="GO:0003677">
    <property type="term" value="F:DNA binding"/>
    <property type="evidence" value="ECO:0007669"/>
    <property type="project" value="UniProtKB-UniRule"/>
</dbReference>
<protein>
    <recommendedName>
        <fullName evidence="4">HTH psq-type domain-containing protein</fullName>
    </recommendedName>
</protein>
<accession>A0A9P0L252</accession>
<dbReference type="Pfam" id="PF03184">
    <property type="entry name" value="DDE_1"/>
    <property type="match status" value="1"/>
</dbReference>
<dbReference type="InterPro" id="IPR050863">
    <property type="entry name" value="CenT-Element_Derived"/>
</dbReference>
<dbReference type="InterPro" id="IPR004875">
    <property type="entry name" value="DDE_SF_endonuclease_dom"/>
</dbReference>
<dbReference type="PROSITE" id="PS50960">
    <property type="entry name" value="HTH_PSQ"/>
    <property type="match status" value="1"/>
</dbReference>
<evidence type="ECO:0000256" key="2">
    <source>
        <dbReference type="PROSITE-ProRule" id="PRU00320"/>
    </source>
</evidence>
<dbReference type="SUPFAM" id="SSF57903">
    <property type="entry name" value="FYVE/PHD zinc finger"/>
    <property type="match status" value="1"/>
</dbReference>
<evidence type="ECO:0000256" key="1">
    <source>
        <dbReference type="ARBA" id="ARBA00004123"/>
    </source>
</evidence>
<feature type="domain" description="HTH psq-type" evidence="4">
    <location>
        <begin position="1"/>
        <end position="53"/>
    </location>
</feature>
<dbReference type="Gene3D" id="3.30.40.10">
    <property type="entry name" value="Zinc/RING finger domain, C3HC4 (zinc finger)"/>
    <property type="match status" value="1"/>
</dbReference>
<name>A0A9P0L252_ACAOB</name>
<dbReference type="Gene3D" id="1.10.10.60">
    <property type="entry name" value="Homeodomain-like"/>
    <property type="match status" value="1"/>
</dbReference>
<dbReference type="AlphaFoldDB" id="A0A9P0L252"/>
<comment type="caution">
    <text evidence="5">The sequence shown here is derived from an EMBL/GenBank/DDBJ whole genome shotgun (WGS) entry which is preliminary data.</text>
</comment>
<evidence type="ECO:0000256" key="3">
    <source>
        <dbReference type="SAM" id="MobiDB-lite"/>
    </source>
</evidence>
<dbReference type="InterPro" id="IPR013083">
    <property type="entry name" value="Znf_RING/FYVE/PHD"/>
</dbReference>
<dbReference type="InterPro" id="IPR007889">
    <property type="entry name" value="HTH_Psq"/>
</dbReference>
<feature type="region of interest" description="Disordered" evidence="3">
    <location>
        <begin position="512"/>
        <end position="545"/>
    </location>
</feature>
<feature type="DNA-binding region" description="H-T-H motif" evidence="2">
    <location>
        <begin position="29"/>
        <end position="49"/>
    </location>
</feature>
<dbReference type="GO" id="GO:0005634">
    <property type="term" value="C:nucleus"/>
    <property type="evidence" value="ECO:0007669"/>
    <property type="project" value="UniProtKB-SubCell"/>
</dbReference>
<dbReference type="SUPFAM" id="SSF46689">
    <property type="entry name" value="Homeodomain-like"/>
    <property type="match status" value="1"/>
</dbReference>
<reference evidence="5" key="1">
    <citation type="submission" date="2022-03" db="EMBL/GenBank/DDBJ databases">
        <authorList>
            <person name="Sayadi A."/>
        </authorList>
    </citation>
    <scope>NUCLEOTIDE SEQUENCE</scope>
</reference>
<evidence type="ECO:0000259" key="4">
    <source>
        <dbReference type="PROSITE" id="PS50960"/>
    </source>
</evidence>
<dbReference type="EMBL" id="CAKOFQ010007029">
    <property type="protein sequence ID" value="CAH1987841.1"/>
    <property type="molecule type" value="Genomic_DNA"/>
</dbReference>
<dbReference type="InterPro" id="IPR011011">
    <property type="entry name" value="Znf_FYVE_PHD"/>
</dbReference>
<dbReference type="Proteomes" id="UP001152888">
    <property type="component" value="Unassembled WGS sequence"/>
</dbReference>
<gene>
    <name evidence="5" type="ORF">ACAOBT_LOCUS18105</name>
</gene>
<evidence type="ECO:0000313" key="6">
    <source>
        <dbReference type="Proteomes" id="UP001152888"/>
    </source>
</evidence>
<dbReference type="OrthoDB" id="6754464at2759"/>
<keyword evidence="2" id="KW-0238">DNA-binding</keyword>
<keyword evidence="6" id="KW-1185">Reference proteome</keyword>